<dbReference type="Gramene" id="OPUNC07G02840.1">
    <property type="protein sequence ID" value="OPUNC07G02840.1"/>
    <property type="gene ID" value="OPUNC07G02840"/>
</dbReference>
<reference evidence="2" key="2">
    <citation type="submission" date="2018-05" db="EMBL/GenBank/DDBJ databases">
        <title>OpunRS2 (Oryza punctata Reference Sequence Version 2).</title>
        <authorList>
            <person name="Zhang J."/>
            <person name="Kudrna D."/>
            <person name="Lee S."/>
            <person name="Talag J."/>
            <person name="Welchert J."/>
            <person name="Wing R.A."/>
        </authorList>
    </citation>
    <scope>NUCLEOTIDE SEQUENCE [LARGE SCALE GENOMIC DNA]</scope>
</reference>
<dbReference type="EnsemblPlants" id="OPUNC07G02840.1">
    <property type="protein sequence ID" value="OPUNC07G02840.1"/>
    <property type="gene ID" value="OPUNC07G02840"/>
</dbReference>
<proteinExistence type="predicted"/>
<dbReference type="PANTHER" id="PTHR47906:SF5">
    <property type="entry name" value="OS05G0118600 PROTEIN"/>
    <property type="match status" value="1"/>
</dbReference>
<dbReference type="AlphaFoldDB" id="A0A0E0LH37"/>
<evidence type="ECO:0000313" key="3">
    <source>
        <dbReference type="Proteomes" id="UP000026962"/>
    </source>
</evidence>
<keyword evidence="3" id="KW-1185">Reference proteome</keyword>
<accession>A0A0E0LH37</accession>
<name>A0A0E0LH37_ORYPU</name>
<organism evidence="2">
    <name type="scientific">Oryza punctata</name>
    <name type="common">Red rice</name>
    <dbReference type="NCBI Taxonomy" id="4537"/>
    <lineage>
        <taxon>Eukaryota</taxon>
        <taxon>Viridiplantae</taxon>
        <taxon>Streptophyta</taxon>
        <taxon>Embryophyta</taxon>
        <taxon>Tracheophyta</taxon>
        <taxon>Spermatophyta</taxon>
        <taxon>Magnoliopsida</taxon>
        <taxon>Liliopsida</taxon>
        <taxon>Poales</taxon>
        <taxon>Poaceae</taxon>
        <taxon>BOP clade</taxon>
        <taxon>Oryzoideae</taxon>
        <taxon>Oryzeae</taxon>
        <taxon>Oryzinae</taxon>
        <taxon>Oryza</taxon>
    </lineage>
</organism>
<evidence type="ECO:0000256" key="1">
    <source>
        <dbReference type="SAM" id="MobiDB-lite"/>
    </source>
</evidence>
<dbReference type="PANTHER" id="PTHR47906">
    <property type="entry name" value="OSJNBB0050O03.9 PROTEIN-RELATED"/>
    <property type="match status" value="1"/>
</dbReference>
<reference evidence="2" key="1">
    <citation type="submission" date="2015-04" db="UniProtKB">
        <authorList>
            <consortium name="EnsemblPlants"/>
        </authorList>
    </citation>
    <scope>IDENTIFICATION</scope>
</reference>
<feature type="region of interest" description="Disordered" evidence="1">
    <location>
        <begin position="58"/>
        <end position="78"/>
    </location>
</feature>
<sequence>MDRSLLAKPIKYFHEIQELFSVSNANGSLAINQQTCCDIDSKSNATEKIGNTINRLVNQLASPPPPPMPQLRDPYAAM</sequence>
<dbReference type="Proteomes" id="UP000026962">
    <property type="component" value="Chromosome 7"/>
</dbReference>
<protein>
    <submittedName>
        <fullName evidence="2">Uncharacterized protein</fullName>
    </submittedName>
</protein>
<dbReference type="HOGENOM" id="CLU_2626250_0_0_1"/>
<evidence type="ECO:0000313" key="2">
    <source>
        <dbReference type="EnsemblPlants" id="OPUNC07G02840.1"/>
    </source>
</evidence>